<dbReference type="InterPro" id="IPR006016">
    <property type="entry name" value="UspA"/>
</dbReference>
<dbReference type="RefSeq" id="WP_222959513.1">
    <property type="nucleotide sequence ID" value="NZ_JAINZZ010000001.1"/>
</dbReference>
<dbReference type="EMBL" id="JAINZZ010000001">
    <property type="protein sequence ID" value="MBY8876247.1"/>
    <property type="molecule type" value="Genomic_DNA"/>
</dbReference>
<dbReference type="Proteomes" id="UP000778578">
    <property type="component" value="Unassembled WGS sequence"/>
</dbReference>
<reference evidence="3 4" key="1">
    <citation type="submission" date="2021-08" db="EMBL/GenBank/DDBJ databases">
        <title>WGS of actinomycetes from Thailand.</title>
        <authorList>
            <person name="Thawai C."/>
        </authorList>
    </citation>
    <scope>NUCLEOTIDE SEQUENCE [LARGE SCALE GENOMIC DNA]</scope>
    <source>
        <strain evidence="3 4">PLK6-54</strain>
    </source>
</reference>
<comment type="caution">
    <text evidence="3">The sequence shown here is derived from an EMBL/GenBank/DDBJ whole genome shotgun (WGS) entry which is preliminary data.</text>
</comment>
<proteinExistence type="inferred from homology"/>
<dbReference type="PRINTS" id="PR01438">
    <property type="entry name" value="UNVRSLSTRESS"/>
</dbReference>
<feature type="domain" description="UspA" evidence="2">
    <location>
        <begin position="151"/>
        <end position="288"/>
    </location>
</feature>
<accession>A0ABS7PZD6</accession>
<evidence type="ECO:0000313" key="3">
    <source>
        <dbReference type="EMBL" id="MBY8876247.1"/>
    </source>
</evidence>
<evidence type="ECO:0000259" key="2">
    <source>
        <dbReference type="Pfam" id="PF00582"/>
    </source>
</evidence>
<gene>
    <name evidence="3" type="ORF">K7862_01145</name>
</gene>
<dbReference type="PANTHER" id="PTHR46268">
    <property type="entry name" value="STRESS RESPONSE PROTEIN NHAX"/>
    <property type="match status" value="1"/>
</dbReference>
<comment type="similarity">
    <text evidence="1">Belongs to the universal stress protein A family.</text>
</comment>
<feature type="domain" description="UspA" evidence="2">
    <location>
        <begin position="3"/>
        <end position="139"/>
    </location>
</feature>
<dbReference type="Gene3D" id="3.40.50.620">
    <property type="entry name" value="HUPs"/>
    <property type="match status" value="2"/>
</dbReference>
<name>A0ABS7PZD6_9ACTN</name>
<organism evidence="3 4">
    <name type="scientific">Actinacidiphila acidipaludis</name>
    <dbReference type="NCBI Taxonomy" id="2873382"/>
    <lineage>
        <taxon>Bacteria</taxon>
        <taxon>Bacillati</taxon>
        <taxon>Actinomycetota</taxon>
        <taxon>Actinomycetes</taxon>
        <taxon>Kitasatosporales</taxon>
        <taxon>Streptomycetaceae</taxon>
        <taxon>Actinacidiphila</taxon>
    </lineage>
</organism>
<dbReference type="Pfam" id="PF00582">
    <property type="entry name" value="Usp"/>
    <property type="match status" value="2"/>
</dbReference>
<keyword evidence="4" id="KW-1185">Reference proteome</keyword>
<evidence type="ECO:0000256" key="1">
    <source>
        <dbReference type="ARBA" id="ARBA00008791"/>
    </source>
</evidence>
<dbReference type="SUPFAM" id="SSF52402">
    <property type="entry name" value="Adenine nucleotide alpha hydrolases-like"/>
    <property type="match status" value="2"/>
</dbReference>
<dbReference type="InterPro" id="IPR006015">
    <property type="entry name" value="Universal_stress_UspA"/>
</dbReference>
<dbReference type="PANTHER" id="PTHR46268:SF6">
    <property type="entry name" value="UNIVERSAL STRESS PROTEIN UP12"/>
    <property type="match status" value="1"/>
</dbReference>
<sequence>MNAPLIVGVDGSDASLRAIDWAVAEAARHDVPVRLVHGSLWERYETVKPAFGTAPSAGHLMAEHIVASAAERAARIAPDLKVTTELVSSDPGMALLRAAEAAFAVVVGTRGRGAISGMLLGSTGLEVAAYATCPVIVVRGEPDNSGDESGRIALGVGGPGESAAAIEFAFREAEVREADLLAVHAWHRPAHELPGTAHVSGDGSDHDEHEAERALGGALLATAQAYPKVTVQTRVPEGRAHTALLEAAATSDLLVVGARRPRGSIGMQLGLANHTVLHHAACPVAVVPQRS</sequence>
<evidence type="ECO:0000313" key="4">
    <source>
        <dbReference type="Proteomes" id="UP000778578"/>
    </source>
</evidence>
<dbReference type="InterPro" id="IPR014729">
    <property type="entry name" value="Rossmann-like_a/b/a_fold"/>
</dbReference>
<protein>
    <submittedName>
        <fullName evidence="3">Universal stress protein</fullName>
    </submittedName>
</protein>